<keyword evidence="2" id="KW-1185">Reference proteome</keyword>
<reference evidence="1" key="2">
    <citation type="journal article" date="2022" name="New Phytol.">
        <title>Evolutionary transition to the ectomycorrhizal habit in the genomes of a hyperdiverse lineage of mushroom-forming fungi.</title>
        <authorList>
            <person name="Looney B."/>
            <person name="Miyauchi S."/>
            <person name="Morin E."/>
            <person name="Drula E."/>
            <person name="Courty P.E."/>
            <person name="Kohler A."/>
            <person name="Kuo A."/>
            <person name="LaButti K."/>
            <person name="Pangilinan J."/>
            <person name="Lipzen A."/>
            <person name="Riley R."/>
            <person name="Andreopoulos W."/>
            <person name="He G."/>
            <person name="Johnson J."/>
            <person name="Nolan M."/>
            <person name="Tritt A."/>
            <person name="Barry K.W."/>
            <person name="Grigoriev I.V."/>
            <person name="Nagy L.G."/>
            <person name="Hibbett D."/>
            <person name="Henrissat B."/>
            <person name="Matheny P.B."/>
            <person name="Labbe J."/>
            <person name="Martin F.M."/>
        </authorList>
    </citation>
    <scope>NUCLEOTIDE SEQUENCE</scope>
    <source>
        <strain evidence="1">FP105234-sp</strain>
    </source>
</reference>
<dbReference type="EMBL" id="MU275898">
    <property type="protein sequence ID" value="KAI0047770.1"/>
    <property type="molecule type" value="Genomic_DNA"/>
</dbReference>
<accession>A0ACB8RUY1</accession>
<comment type="caution">
    <text evidence="1">The sequence shown here is derived from an EMBL/GenBank/DDBJ whole genome shotgun (WGS) entry which is preliminary data.</text>
</comment>
<name>A0ACB8RUY1_9AGAM</name>
<sequence>MLQTLLFPLPPSPSLSSTSSCPLRPSRPTPHVALTPEEEATAAKVSSRVASCLTSDHIAALFPDVETPFESPEDAVNRLLPYHIFQIPKEDLGKGKQKATEEDFLKLELAETKFALECFKRRRALETRFRRARIKSGKRTAPDSQAYLIAQAVQEIERAETAAATAETRTAKADLDRIEREKRMAAMPPRPAYYSAPQTPVYAHHYRTYQYPYAQSTTPGTAQGYPYSMPVATTIQQYIPPISATPASTSAGPSTPTTTLPAQPPGAIPVQLPASHLPTLHALGIVPVHASTLPATASDQQPHPAIIRSTSADGSMLHIELNVSLLQAAQMSGLALVLNSLMRGTTVPAGPNGSAPSVQVPPMNPYAQIGAPYSYPYVQPQLQASAPNSASANPKIETNGSTSSAKPPKTPKSGG</sequence>
<organism evidence="1 2">
    <name type="scientific">Auriscalpium vulgare</name>
    <dbReference type="NCBI Taxonomy" id="40419"/>
    <lineage>
        <taxon>Eukaryota</taxon>
        <taxon>Fungi</taxon>
        <taxon>Dikarya</taxon>
        <taxon>Basidiomycota</taxon>
        <taxon>Agaricomycotina</taxon>
        <taxon>Agaricomycetes</taxon>
        <taxon>Russulales</taxon>
        <taxon>Auriscalpiaceae</taxon>
        <taxon>Auriscalpium</taxon>
    </lineage>
</organism>
<protein>
    <submittedName>
        <fullName evidence="1">Uncharacterized protein</fullName>
    </submittedName>
</protein>
<proteinExistence type="predicted"/>
<dbReference type="Proteomes" id="UP000814033">
    <property type="component" value="Unassembled WGS sequence"/>
</dbReference>
<evidence type="ECO:0000313" key="2">
    <source>
        <dbReference type="Proteomes" id="UP000814033"/>
    </source>
</evidence>
<gene>
    <name evidence="1" type="ORF">FA95DRAFT_1661675</name>
</gene>
<reference evidence="1" key="1">
    <citation type="submission" date="2021-02" db="EMBL/GenBank/DDBJ databases">
        <authorList>
            <consortium name="DOE Joint Genome Institute"/>
            <person name="Ahrendt S."/>
            <person name="Looney B.P."/>
            <person name="Miyauchi S."/>
            <person name="Morin E."/>
            <person name="Drula E."/>
            <person name="Courty P.E."/>
            <person name="Chicoki N."/>
            <person name="Fauchery L."/>
            <person name="Kohler A."/>
            <person name="Kuo A."/>
            <person name="Labutti K."/>
            <person name="Pangilinan J."/>
            <person name="Lipzen A."/>
            <person name="Riley R."/>
            <person name="Andreopoulos W."/>
            <person name="He G."/>
            <person name="Johnson J."/>
            <person name="Barry K.W."/>
            <person name="Grigoriev I.V."/>
            <person name="Nagy L."/>
            <person name="Hibbett D."/>
            <person name="Henrissat B."/>
            <person name="Matheny P.B."/>
            <person name="Labbe J."/>
            <person name="Martin F."/>
        </authorList>
    </citation>
    <scope>NUCLEOTIDE SEQUENCE</scope>
    <source>
        <strain evidence="1">FP105234-sp</strain>
    </source>
</reference>
<evidence type="ECO:0000313" key="1">
    <source>
        <dbReference type="EMBL" id="KAI0047770.1"/>
    </source>
</evidence>